<organism evidence="3 4">
    <name type="scientific">Streptacidiphilus fuscans</name>
    <dbReference type="NCBI Taxonomy" id="2789292"/>
    <lineage>
        <taxon>Bacteria</taxon>
        <taxon>Bacillati</taxon>
        <taxon>Actinomycetota</taxon>
        <taxon>Actinomycetes</taxon>
        <taxon>Kitasatosporales</taxon>
        <taxon>Streptomycetaceae</taxon>
        <taxon>Streptacidiphilus</taxon>
    </lineage>
</organism>
<accession>A0A931AYR1</accession>
<dbReference type="PANTHER" id="PTHR43252">
    <property type="entry name" value="TRANSCRIPTIONAL REGULATOR YQJI"/>
    <property type="match status" value="1"/>
</dbReference>
<evidence type="ECO:0000313" key="4">
    <source>
        <dbReference type="Proteomes" id="UP000657385"/>
    </source>
</evidence>
<evidence type="ECO:0000313" key="3">
    <source>
        <dbReference type="EMBL" id="MBF9067181.1"/>
    </source>
</evidence>
<protein>
    <submittedName>
        <fullName evidence="3">PadR family transcriptional regulator</fullName>
    </submittedName>
</protein>
<dbReference type="Gene3D" id="1.10.10.10">
    <property type="entry name" value="Winged helix-like DNA-binding domain superfamily/Winged helix DNA-binding domain"/>
    <property type="match status" value="1"/>
</dbReference>
<keyword evidence="4" id="KW-1185">Reference proteome</keyword>
<keyword evidence="1" id="KW-0175">Coiled coil</keyword>
<dbReference type="PANTHER" id="PTHR43252:SF6">
    <property type="entry name" value="NEGATIVE TRANSCRIPTION REGULATOR PADR"/>
    <property type="match status" value="1"/>
</dbReference>
<dbReference type="InterPro" id="IPR005149">
    <property type="entry name" value="Tscrpt_reg_PadR_N"/>
</dbReference>
<dbReference type="InterPro" id="IPR036390">
    <property type="entry name" value="WH_DNA-bd_sf"/>
</dbReference>
<comment type="caution">
    <text evidence="3">The sequence shown here is derived from an EMBL/GenBank/DDBJ whole genome shotgun (WGS) entry which is preliminary data.</text>
</comment>
<dbReference type="Proteomes" id="UP000657385">
    <property type="component" value="Unassembled WGS sequence"/>
</dbReference>
<dbReference type="SUPFAM" id="SSF46785">
    <property type="entry name" value="Winged helix' DNA-binding domain"/>
    <property type="match status" value="1"/>
</dbReference>
<proteinExistence type="predicted"/>
<reference evidence="3" key="1">
    <citation type="submission" date="2020-11" db="EMBL/GenBank/DDBJ databases">
        <title>Isolation and identification of active actinomycetes.</title>
        <authorList>
            <person name="Yu B."/>
        </authorList>
    </citation>
    <scope>NUCLEOTIDE SEQUENCE</scope>
    <source>
        <strain evidence="3">NEAU-YB345</strain>
    </source>
</reference>
<dbReference type="Pfam" id="PF03551">
    <property type="entry name" value="PadR"/>
    <property type="match status" value="1"/>
</dbReference>
<gene>
    <name evidence="3" type="ORF">I2501_03880</name>
</gene>
<dbReference type="AlphaFoldDB" id="A0A931AYR1"/>
<dbReference type="EMBL" id="JADPRT010000002">
    <property type="protein sequence ID" value="MBF9067181.1"/>
    <property type="molecule type" value="Genomic_DNA"/>
</dbReference>
<sequence length="209" mass="23164">MPTRHPSTTAQKSPKRPANALALAVLGLLLEQPMHPHAMAGALRDRGMERAFKLTTGSLYDTVRALARDGWIEADGIEQVGNRPARTVYRHTSAGRDGFADWLDELIREPSPEYPRFLSAVGYLGALGRVRAASALRERAAALKERIAEEAEAHRAAREEHHAPRLFVIEAEYADAMAHAELAWVERTADEIERGTLTWPHESQGSDDE</sequence>
<name>A0A931AYR1_9ACTN</name>
<evidence type="ECO:0000256" key="1">
    <source>
        <dbReference type="SAM" id="Coils"/>
    </source>
</evidence>
<evidence type="ECO:0000259" key="2">
    <source>
        <dbReference type="Pfam" id="PF03551"/>
    </source>
</evidence>
<feature type="coiled-coil region" evidence="1">
    <location>
        <begin position="133"/>
        <end position="160"/>
    </location>
</feature>
<dbReference type="InterPro" id="IPR036388">
    <property type="entry name" value="WH-like_DNA-bd_sf"/>
</dbReference>
<feature type="domain" description="Transcription regulator PadR N-terminal" evidence="2">
    <location>
        <begin position="25"/>
        <end position="99"/>
    </location>
</feature>
<dbReference type="RefSeq" id="WP_196192397.1">
    <property type="nucleotide sequence ID" value="NZ_JADPRT010000002.1"/>
</dbReference>